<proteinExistence type="predicted"/>
<comment type="caution">
    <text evidence="4">The sequence shown here is derived from an EMBL/GenBank/DDBJ whole genome shotgun (WGS) entry which is preliminary data.</text>
</comment>
<dbReference type="InterPro" id="IPR006860">
    <property type="entry name" value="FecR"/>
</dbReference>
<feature type="transmembrane region" description="Helical" evidence="1">
    <location>
        <begin position="83"/>
        <end position="101"/>
    </location>
</feature>
<keyword evidence="5" id="KW-1185">Reference proteome</keyword>
<accession>A0AA42C8V6</accession>
<dbReference type="RefSeq" id="WP_282589929.1">
    <property type="nucleotide sequence ID" value="NZ_JAPAAF010000001.1"/>
</dbReference>
<dbReference type="AlphaFoldDB" id="A0AA42C8V6"/>
<feature type="domain" description="Protein FecR C-terminal" evidence="3">
    <location>
        <begin position="256"/>
        <end position="317"/>
    </location>
</feature>
<dbReference type="PANTHER" id="PTHR30273:SF2">
    <property type="entry name" value="PROTEIN FECR"/>
    <property type="match status" value="1"/>
</dbReference>
<keyword evidence="1" id="KW-0472">Membrane</keyword>
<protein>
    <submittedName>
        <fullName evidence="4">FecR domain-containing protein</fullName>
    </submittedName>
</protein>
<dbReference type="PIRSF" id="PIRSF018266">
    <property type="entry name" value="FecR"/>
    <property type="match status" value="1"/>
</dbReference>
<dbReference type="InterPro" id="IPR012373">
    <property type="entry name" value="Ferrdict_sens_TM"/>
</dbReference>
<dbReference type="Proteomes" id="UP001163821">
    <property type="component" value="Unassembled WGS sequence"/>
</dbReference>
<keyword evidence="1" id="KW-0812">Transmembrane</keyword>
<evidence type="ECO:0000259" key="2">
    <source>
        <dbReference type="Pfam" id="PF04773"/>
    </source>
</evidence>
<dbReference type="Pfam" id="PF16344">
    <property type="entry name" value="FecR_C"/>
    <property type="match status" value="1"/>
</dbReference>
<feature type="domain" description="FecR protein" evidence="2">
    <location>
        <begin position="128"/>
        <end position="212"/>
    </location>
</feature>
<dbReference type="GO" id="GO:0016989">
    <property type="term" value="F:sigma factor antagonist activity"/>
    <property type="evidence" value="ECO:0007669"/>
    <property type="project" value="TreeGrafter"/>
</dbReference>
<organism evidence="4 5">
    <name type="scientific">Gaoshiqia sediminis</name>
    <dbReference type="NCBI Taxonomy" id="2986998"/>
    <lineage>
        <taxon>Bacteria</taxon>
        <taxon>Pseudomonadati</taxon>
        <taxon>Bacteroidota</taxon>
        <taxon>Bacteroidia</taxon>
        <taxon>Marinilabiliales</taxon>
        <taxon>Prolixibacteraceae</taxon>
        <taxon>Gaoshiqia</taxon>
    </lineage>
</organism>
<evidence type="ECO:0000259" key="3">
    <source>
        <dbReference type="Pfam" id="PF16344"/>
    </source>
</evidence>
<dbReference type="InterPro" id="IPR032508">
    <property type="entry name" value="FecR_C"/>
</dbReference>
<evidence type="ECO:0000256" key="1">
    <source>
        <dbReference type="SAM" id="Phobius"/>
    </source>
</evidence>
<name>A0AA42C8V6_9BACT</name>
<dbReference type="EMBL" id="JAPAAF010000001">
    <property type="protein sequence ID" value="MCW0481325.1"/>
    <property type="molecule type" value="Genomic_DNA"/>
</dbReference>
<gene>
    <name evidence="4" type="ORF">N2K84_01195</name>
</gene>
<dbReference type="PANTHER" id="PTHR30273">
    <property type="entry name" value="PERIPLASMIC SIGNAL SENSOR AND SIGMA FACTOR ACTIVATOR FECR-RELATED"/>
    <property type="match status" value="1"/>
</dbReference>
<dbReference type="Pfam" id="PF04773">
    <property type="entry name" value="FecR"/>
    <property type="match status" value="1"/>
</dbReference>
<reference evidence="4" key="1">
    <citation type="submission" date="2022-10" db="EMBL/GenBank/DDBJ databases">
        <title>Gaoshiqiia sediminis gen. nov., sp. nov., isolated from coastal sediment.</title>
        <authorList>
            <person name="Yu W.X."/>
            <person name="Mu D.S."/>
            <person name="Du J.Z."/>
            <person name="Liang Y.Q."/>
        </authorList>
    </citation>
    <scope>NUCLEOTIDE SEQUENCE</scope>
    <source>
        <strain evidence="4">A06</strain>
    </source>
</reference>
<dbReference type="Gene3D" id="3.55.50.30">
    <property type="match status" value="1"/>
</dbReference>
<dbReference type="Gene3D" id="2.60.120.1440">
    <property type="match status" value="1"/>
</dbReference>
<sequence>MNRIEQLINRYFHQKASADELRELDAWMAEASNKQTLTDYLKIWLWTGQLEQKQPDIKLEDTWSRIQERQTVGKARKLIMKTFLRYAAVIIILLNVGWWGARAYYVGAMDPEGQVFSVSANRLNNSLVTLPDQTLVYLRPGTNLQYDSRFNKKHRQVTLDGEAYFEVARDEANPFTVITSHARVNVLGTRFNVCARQESSVVQTTLVEGKVEFVTGEGEKYLLEPDQMLELNSETSTVKVTQVNTDLYTAWKDGKVIFRNATLGEITRRLEEIYHVKFRYKNQSLADNYRFSGTFHYETSIGDVITMLKISIPMEVKRVERFPEPDLIYLE</sequence>
<evidence type="ECO:0000313" key="5">
    <source>
        <dbReference type="Proteomes" id="UP001163821"/>
    </source>
</evidence>
<evidence type="ECO:0000313" key="4">
    <source>
        <dbReference type="EMBL" id="MCW0481325.1"/>
    </source>
</evidence>
<keyword evidence="1" id="KW-1133">Transmembrane helix</keyword>